<organism evidence="2 3">
    <name type="scientific">Feifania hominis</name>
    <dbReference type="NCBI Taxonomy" id="2763660"/>
    <lineage>
        <taxon>Bacteria</taxon>
        <taxon>Bacillati</taxon>
        <taxon>Bacillota</taxon>
        <taxon>Clostridia</taxon>
        <taxon>Eubacteriales</taxon>
        <taxon>Feifaniaceae</taxon>
        <taxon>Feifania</taxon>
    </lineage>
</organism>
<dbReference type="Gene3D" id="3.30.1180.10">
    <property type="match status" value="1"/>
</dbReference>
<protein>
    <submittedName>
        <fullName evidence="2">DegV family protein</fullName>
    </submittedName>
</protein>
<keyword evidence="3" id="KW-1185">Reference proteome</keyword>
<name>A0A926DEK1_9FIRM</name>
<dbReference type="Gene3D" id="3.40.50.10170">
    <property type="match status" value="1"/>
</dbReference>
<dbReference type="AlphaFoldDB" id="A0A926DEK1"/>
<dbReference type="Pfam" id="PF02645">
    <property type="entry name" value="DegV"/>
    <property type="match status" value="1"/>
</dbReference>
<sequence length="288" mass="31900">MNPQKIAIVTDSCADLSPSLIKNDPIFVLPLKIVYHDRVYSDGVDIWARDVYKRFSQEIPKTSLPDGETILKLFDQIHEMGYQRVIAVNFSSGLSGTHQLVRLLAEEQENLEVVAFDTRTACLGTGAIALRLARYIEQGRAWEEILSLVPRLIDNTHVFFGVDTLEYLQKGGRIGKITSITGTMLQIKPIITFAPTGELTNIAKVRGRRQSMAKVVELAASHYQSEKRCVLLCAHGDAPEDGKLVKKMLMQAVPKHECCYEGIIDATLGVHVGPNLIGAGIQILDDDM</sequence>
<keyword evidence="1" id="KW-0446">Lipid-binding</keyword>
<dbReference type="InterPro" id="IPR050270">
    <property type="entry name" value="DegV_domain_contain"/>
</dbReference>
<dbReference type="PROSITE" id="PS51482">
    <property type="entry name" value="DEGV"/>
    <property type="match status" value="1"/>
</dbReference>
<dbReference type="EMBL" id="JACRSP010000001">
    <property type="protein sequence ID" value="MBC8535590.1"/>
    <property type="molecule type" value="Genomic_DNA"/>
</dbReference>
<dbReference type="Proteomes" id="UP000620366">
    <property type="component" value="Unassembled WGS sequence"/>
</dbReference>
<dbReference type="GO" id="GO:0008289">
    <property type="term" value="F:lipid binding"/>
    <property type="evidence" value="ECO:0007669"/>
    <property type="project" value="UniProtKB-KW"/>
</dbReference>
<gene>
    <name evidence="2" type="ORF">H8695_02645</name>
</gene>
<dbReference type="PANTHER" id="PTHR33434">
    <property type="entry name" value="DEGV DOMAIN-CONTAINING PROTEIN DR_1986-RELATED"/>
    <property type="match status" value="1"/>
</dbReference>
<accession>A0A926DEK1</accession>
<reference evidence="2" key="1">
    <citation type="submission" date="2020-08" db="EMBL/GenBank/DDBJ databases">
        <title>Genome public.</title>
        <authorList>
            <person name="Liu C."/>
            <person name="Sun Q."/>
        </authorList>
    </citation>
    <scope>NUCLEOTIDE SEQUENCE</scope>
    <source>
        <strain evidence="2">BX7</strain>
    </source>
</reference>
<dbReference type="InterPro" id="IPR043168">
    <property type="entry name" value="DegV_C"/>
</dbReference>
<dbReference type="InterPro" id="IPR003797">
    <property type="entry name" value="DegV"/>
</dbReference>
<comment type="caution">
    <text evidence="2">The sequence shown here is derived from an EMBL/GenBank/DDBJ whole genome shotgun (WGS) entry which is preliminary data.</text>
</comment>
<dbReference type="RefSeq" id="WP_249299318.1">
    <property type="nucleotide sequence ID" value="NZ_JACRSP010000001.1"/>
</dbReference>
<proteinExistence type="predicted"/>
<dbReference type="SUPFAM" id="SSF82549">
    <property type="entry name" value="DAK1/DegV-like"/>
    <property type="match status" value="1"/>
</dbReference>
<evidence type="ECO:0000313" key="3">
    <source>
        <dbReference type="Proteomes" id="UP000620366"/>
    </source>
</evidence>
<dbReference type="NCBIfam" id="TIGR00762">
    <property type="entry name" value="DegV"/>
    <property type="match status" value="1"/>
</dbReference>
<evidence type="ECO:0000313" key="2">
    <source>
        <dbReference type="EMBL" id="MBC8535590.1"/>
    </source>
</evidence>
<evidence type="ECO:0000256" key="1">
    <source>
        <dbReference type="ARBA" id="ARBA00023121"/>
    </source>
</evidence>
<dbReference type="PANTHER" id="PTHR33434:SF2">
    <property type="entry name" value="FATTY ACID-BINDING PROTEIN TM_1468"/>
    <property type="match status" value="1"/>
</dbReference>